<dbReference type="EMBL" id="QFFZ01000048">
    <property type="protein sequence ID" value="TEB09423.1"/>
    <property type="molecule type" value="Genomic_DNA"/>
</dbReference>
<dbReference type="AlphaFoldDB" id="A0A4Y7RKP6"/>
<dbReference type="Proteomes" id="UP000297597">
    <property type="component" value="Unassembled WGS sequence"/>
</dbReference>
<dbReference type="SUPFAM" id="SSF158221">
    <property type="entry name" value="YnzC-like"/>
    <property type="match status" value="1"/>
</dbReference>
<keyword evidence="1 2" id="KW-0963">Cytoplasm</keyword>
<organism evidence="3 4">
    <name type="scientific">Pelotomaculum propionicicum</name>
    <dbReference type="NCBI Taxonomy" id="258475"/>
    <lineage>
        <taxon>Bacteria</taxon>
        <taxon>Bacillati</taxon>
        <taxon>Bacillota</taxon>
        <taxon>Clostridia</taxon>
        <taxon>Eubacteriales</taxon>
        <taxon>Desulfotomaculaceae</taxon>
        <taxon>Pelotomaculum</taxon>
    </lineage>
</organism>
<dbReference type="GO" id="GO:0005737">
    <property type="term" value="C:cytoplasm"/>
    <property type="evidence" value="ECO:0007669"/>
    <property type="project" value="UniProtKB-SubCell"/>
</dbReference>
<dbReference type="Pfam" id="PF05979">
    <property type="entry name" value="DUF896"/>
    <property type="match status" value="1"/>
</dbReference>
<keyword evidence="4" id="KW-1185">Reference proteome</keyword>
<accession>A0A4Y7RKP6</accession>
<comment type="similarity">
    <text evidence="2">Belongs to the UPF0291 family.</text>
</comment>
<dbReference type="RefSeq" id="WP_192902962.1">
    <property type="nucleotide sequence ID" value="NZ_QFFZ01000048.1"/>
</dbReference>
<proteinExistence type="inferred from homology"/>
<evidence type="ECO:0000313" key="4">
    <source>
        <dbReference type="Proteomes" id="UP000297597"/>
    </source>
</evidence>
<reference evidence="3 4" key="1">
    <citation type="journal article" date="2018" name="Environ. Microbiol.">
        <title>Novel energy conservation strategies and behaviour of Pelotomaculum schinkii driving syntrophic propionate catabolism.</title>
        <authorList>
            <person name="Hidalgo-Ahumada C.A.P."/>
            <person name="Nobu M.K."/>
            <person name="Narihiro T."/>
            <person name="Tamaki H."/>
            <person name="Liu W.T."/>
            <person name="Kamagata Y."/>
            <person name="Stams A.J.M."/>
            <person name="Imachi H."/>
            <person name="Sousa D.Z."/>
        </authorList>
    </citation>
    <scope>NUCLEOTIDE SEQUENCE [LARGE SCALE GENOMIC DNA]</scope>
    <source>
        <strain evidence="3 4">MGP</strain>
    </source>
</reference>
<comment type="caution">
    <text evidence="3">The sequence shown here is derived from an EMBL/GenBank/DDBJ whole genome shotgun (WGS) entry which is preliminary data.</text>
</comment>
<dbReference type="HAMAP" id="MF_01103">
    <property type="entry name" value="UPF0291"/>
    <property type="match status" value="1"/>
</dbReference>
<dbReference type="Gene3D" id="1.10.287.540">
    <property type="entry name" value="Helix hairpin bin"/>
    <property type="match status" value="1"/>
</dbReference>
<comment type="subcellular location">
    <subcellularLocation>
        <location evidence="2">Cytoplasm</location>
    </subcellularLocation>
</comment>
<evidence type="ECO:0000313" key="3">
    <source>
        <dbReference type="EMBL" id="TEB09423.1"/>
    </source>
</evidence>
<name>A0A4Y7RKP6_9FIRM</name>
<evidence type="ECO:0000256" key="1">
    <source>
        <dbReference type="ARBA" id="ARBA00022490"/>
    </source>
</evidence>
<sequence>MITKELVDRINELARKQRDGGLTGEEKAEQKRLREIYIANIRSQVVEAIESSGLRPKKKHDGACGCEHCAPPPDSPKPTFH</sequence>
<protein>
    <recommendedName>
        <fullName evidence="2">UPF0291 protein Pmgp_03133</fullName>
    </recommendedName>
</protein>
<gene>
    <name evidence="3" type="ORF">Pmgp_03133</name>
</gene>
<dbReference type="PANTHER" id="PTHR37300:SF1">
    <property type="entry name" value="UPF0291 PROTEIN YNZC"/>
    <property type="match status" value="1"/>
</dbReference>
<dbReference type="PANTHER" id="PTHR37300">
    <property type="entry name" value="UPF0291 PROTEIN CBO2609/CLC_2481"/>
    <property type="match status" value="1"/>
</dbReference>
<evidence type="ECO:0000256" key="2">
    <source>
        <dbReference type="HAMAP-Rule" id="MF_01103"/>
    </source>
</evidence>
<dbReference type="InterPro" id="IPR009242">
    <property type="entry name" value="DUF896"/>
</dbReference>